<sequence>MKNAYPYSDELVSEREYMVAIPAFTIGVSILSLPRILATHTYAFDGWMPLLSAGLFFMACGWLAARLVQKFPGMTFHEYGSRLVTRPISAVLTFVMGVTFASLVAYEVRVLSMISKLYLFDRTPIEAIALVFLLVVIYAVAGSRAALFRINTLFLPIVLLFTLIVQLANLKYLDIGEIKPFFQTPAPSLLKAAFFSSGAFVGYIILLQYASSVRNPTHLPKHTLVGMAVPVVLYLIIYFFVVSTFGQGALRNIAFPTIETAKEVELPGGFFERFESIYFTVWTMTIFSTAAMAYDLAILSLSSVFKRVSKMRWIYILSPLIMLLAMVPNNNMEVEQWGTIYIVIGIIYGVIVPIMYLIMARLRKAGAGSSRQGC</sequence>
<evidence type="ECO:0000256" key="2">
    <source>
        <dbReference type="ARBA" id="ARBA00007998"/>
    </source>
</evidence>
<keyword evidence="5 8" id="KW-0812">Transmembrane</keyword>
<feature type="transmembrane region" description="Helical" evidence="8">
    <location>
        <begin position="88"/>
        <end position="105"/>
    </location>
</feature>
<evidence type="ECO:0000256" key="8">
    <source>
        <dbReference type="SAM" id="Phobius"/>
    </source>
</evidence>
<feature type="transmembrane region" description="Helical" evidence="8">
    <location>
        <begin position="311"/>
        <end position="328"/>
    </location>
</feature>
<feature type="transmembrane region" description="Helical" evidence="8">
    <location>
        <begin position="192"/>
        <end position="210"/>
    </location>
</feature>
<evidence type="ECO:0000256" key="3">
    <source>
        <dbReference type="ARBA" id="ARBA00022448"/>
    </source>
</evidence>
<evidence type="ECO:0000256" key="5">
    <source>
        <dbReference type="ARBA" id="ARBA00022692"/>
    </source>
</evidence>
<dbReference type="Proteomes" id="UP000677918">
    <property type="component" value="Unassembled WGS sequence"/>
</dbReference>
<keyword evidence="4" id="KW-0309">Germination</keyword>
<gene>
    <name evidence="9" type="ORF">XYCOK13_09730</name>
</gene>
<accession>A0A8J4M151</accession>
<dbReference type="NCBIfam" id="TIGR00912">
    <property type="entry name" value="2A0309"/>
    <property type="match status" value="1"/>
</dbReference>
<evidence type="ECO:0000313" key="9">
    <source>
        <dbReference type="EMBL" id="GIQ68149.1"/>
    </source>
</evidence>
<dbReference type="EMBL" id="BOVK01000013">
    <property type="protein sequence ID" value="GIQ68149.1"/>
    <property type="molecule type" value="Genomic_DNA"/>
</dbReference>
<dbReference type="InterPro" id="IPR004761">
    <property type="entry name" value="Spore_GerAB"/>
</dbReference>
<organism evidence="9 10">
    <name type="scientific">Xylanibacillus composti</name>
    <dbReference type="NCBI Taxonomy" id="1572762"/>
    <lineage>
        <taxon>Bacteria</taxon>
        <taxon>Bacillati</taxon>
        <taxon>Bacillota</taxon>
        <taxon>Bacilli</taxon>
        <taxon>Bacillales</taxon>
        <taxon>Paenibacillaceae</taxon>
        <taxon>Xylanibacillus</taxon>
    </lineage>
</organism>
<feature type="transmembrane region" description="Helical" evidence="8">
    <location>
        <begin position="222"/>
        <end position="241"/>
    </location>
</feature>
<comment type="caution">
    <text evidence="9">The sequence shown here is derived from an EMBL/GenBank/DDBJ whole genome shotgun (WGS) entry which is preliminary data.</text>
</comment>
<keyword evidence="7 8" id="KW-0472">Membrane</keyword>
<dbReference type="AlphaFoldDB" id="A0A8J4M151"/>
<keyword evidence="3" id="KW-0813">Transport</keyword>
<comment type="subcellular location">
    <subcellularLocation>
        <location evidence="1">Membrane</location>
        <topology evidence="1">Multi-pass membrane protein</topology>
    </subcellularLocation>
</comment>
<evidence type="ECO:0000256" key="6">
    <source>
        <dbReference type="ARBA" id="ARBA00022989"/>
    </source>
</evidence>
<comment type="similarity">
    <text evidence="2">Belongs to the amino acid-polyamine-organocation (APC) superfamily. Spore germination protein (SGP) (TC 2.A.3.9) family.</text>
</comment>
<evidence type="ECO:0000313" key="10">
    <source>
        <dbReference type="Proteomes" id="UP000677918"/>
    </source>
</evidence>
<dbReference type="Pfam" id="PF03845">
    <property type="entry name" value="Spore_permease"/>
    <property type="match status" value="1"/>
</dbReference>
<evidence type="ECO:0000256" key="7">
    <source>
        <dbReference type="ARBA" id="ARBA00023136"/>
    </source>
</evidence>
<feature type="transmembrane region" description="Helical" evidence="8">
    <location>
        <begin position="50"/>
        <end position="68"/>
    </location>
</feature>
<feature type="transmembrane region" description="Helical" evidence="8">
    <location>
        <begin position="153"/>
        <end position="172"/>
    </location>
</feature>
<feature type="transmembrane region" description="Helical" evidence="8">
    <location>
        <begin position="17"/>
        <end position="38"/>
    </location>
</feature>
<name>A0A8J4M151_9BACL</name>
<dbReference type="PANTHER" id="PTHR34975:SF2">
    <property type="entry name" value="SPORE GERMINATION PROTEIN A2"/>
    <property type="match status" value="1"/>
</dbReference>
<protein>
    <submittedName>
        <fullName evidence="9">Germination protein GerLB</fullName>
    </submittedName>
</protein>
<feature type="transmembrane region" description="Helical" evidence="8">
    <location>
        <begin position="125"/>
        <end position="141"/>
    </location>
</feature>
<reference evidence="9" key="1">
    <citation type="submission" date="2021-04" db="EMBL/GenBank/DDBJ databases">
        <title>Draft genome sequence of Xylanibacillus composti strain K13.</title>
        <authorList>
            <person name="Uke A."/>
            <person name="Chhe C."/>
            <person name="Baramee S."/>
            <person name="Kosugi A."/>
        </authorList>
    </citation>
    <scope>NUCLEOTIDE SEQUENCE</scope>
    <source>
        <strain evidence="9">K13</strain>
    </source>
</reference>
<dbReference type="GO" id="GO:0016020">
    <property type="term" value="C:membrane"/>
    <property type="evidence" value="ECO:0007669"/>
    <property type="project" value="UniProtKB-SubCell"/>
</dbReference>
<evidence type="ECO:0000256" key="4">
    <source>
        <dbReference type="ARBA" id="ARBA00022544"/>
    </source>
</evidence>
<dbReference type="PANTHER" id="PTHR34975">
    <property type="entry name" value="SPORE GERMINATION PROTEIN A2"/>
    <property type="match status" value="1"/>
</dbReference>
<dbReference type="GO" id="GO:0009847">
    <property type="term" value="P:spore germination"/>
    <property type="evidence" value="ECO:0007669"/>
    <property type="project" value="InterPro"/>
</dbReference>
<feature type="transmembrane region" description="Helical" evidence="8">
    <location>
        <begin position="277"/>
        <end position="299"/>
    </location>
</feature>
<feature type="transmembrane region" description="Helical" evidence="8">
    <location>
        <begin position="340"/>
        <end position="359"/>
    </location>
</feature>
<proteinExistence type="inferred from homology"/>
<keyword evidence="10" id="KW-1185">Reference proteome</keyword>
<dbReference type="RefSeq" id="WP_213410762.1">
    <property type="nucleotide sequence ID" value="NZ_BOVK01000013.1"/>
</dbReference>
<evidence type="ECO:0000256" key="1">
    <source>
        <dbReference type="ARBA" id="ARBA00004141"/>
    </source>
</evidence>
<keyword evidence="6 8" id="KW-1133">Transmembrane helix</keyword>